<evidence type="ECO:0000313" key="1">
    <source>
        <dbReference type="EMBL" id="KOH42558.1"/>
    </source>
</evidence>
<name>A0A0L8V2F0_9BACT</name>
<organism evidence="1 2">
    <name type="scientific">Sunxiuqinia dokdonensis</name>
    <dbReference type="NCBI Taxonomy" id="1409788"/>
    <lineage>
        <taxon>Bacteria</taxon>
        <taxon>Pseudomonadati</taxon>
        <taxon>Bacteroidota</taxon>
        <taxon>Bacteroidia</taxon>
        <taxon>Marinilabiliales</taxon>
        <taxon>Prolixibacteraceae</taxon>
        <taxon>Sunxiuqinia</taxon>
    </lineage>
</organism>
<accession>A0A0L8V2F0</accession>
<evidence type="ECO:0000313" key="2">
    <source>
        <dbReference type="Proteomes" id="UP000036958"/>
    </source>
</evidence>
<sequence length="50" mass="5825">MFGIAKRSILRFTDFFFGKEKKNNQGNFLRIINSSGMWARIVESSFPFSC</sequence>
<dbReference type="Proteomes" id="UP000036958">
    <property type="component" value="Unassembled WGS sequence"/>
</dbReference>
<proteinExistence type="predicted"/>
<protein>
    <submittedName>
        <fullName evidence="1">Uncharacterized protein</fullName>
    </submittedName>
</protein>
<dbReference type="AlphaFoldDB" id="A0A0L8V2F0"/>
<gene>
    <name evidence="1" type="ORF">NC99_46460</name>
</gene>
<comment type="caution">
    <text evidence="1">The sequence shown here is derived from an EMBL/GenBank/DDBJ whole genome shotgun (WGS) entry which is preliminary data.</text>
</comment>
<dbReference type="STRING" id="1409788.NC99_46460"/>
<dbReference type="EMBL" id="LGIA01000224">
    <property type="protein sequence ID" value="KOH42558.1"/>
    <property type="molecule type" value="Genomic_DNA"/>
</dbReference>
<keyword evidence="2" id="KW-1185">Reference proteome</keyword>
<reference evidence="2" key="1">
    <citation type="submission" date="2015-07" db="EMBL/GenBank/DDBJ databases">
        <title>Genome sequencing of Sunxiuqinia dokdonensis strain SK.</title>
        <authorList>
            <person name="Ahn S."/>
            <person name="Kim B.-C."/>
        </authorList>
    </citation>
    <scope>NUCLEOTIDE SEQUENCE [LARGE SCALE GENOMIC DNA]</scope>
    <source>
        <strain evidence="2">SK</strain>
    </source>
</reference>